<keyword evidence="1" id="KW-0812">Transmembrane</keyword>
<keyword evidence="1" id="KW-0472">Membrane</keyword>
<dbReference type="EMBL" id="JPSP01000014">
    <property type="protein sequence ID" value="KFF41081.1"/>
    <property type="molecule type" value="Genomic_DNA"/>
</dbReference>
<feature type="transmembrane region" description="Helical" evidence="1">
    <location>
        <begin position="6"/>
        <end position="33"/>
    </location>
</feature>
<dbReference type="Proteomes" id="UP000028922">
    <property type="component" value="Unassembled WGS sequence"/>
</dbReference>
<keyword evidence="1" id="KW-1133">Transmembrane helix</keyword>
<comment type="caution">
    <text evidence="2">The sequence shown here is derived from an EMBL/GenBank/DDBJ whole genome shotgun (WGS) entry which is preliminary data.</text>
</comment>
<protein>
    <submittedName>
        <fullName evidence="2">Uncharacterized protein</fullName>
    </submittedName>
</protein>
<accession>A0A086CFW7</accession>
<organism evidence="2 3">
    <name type="scientific">Candidatus Atelocyanobacterium thalassa isolate SIO64986</name>
    <dbReference type="NCBI Taxonomy" id="1527444"/>
    <lineage>
        <taxon>Bacteria</taxon>
        <taxon>Bacillati</taxon>
        <taxon>Cyanobacteriota</taxon>
        <taxon>Cyanophyceae</taxon>
        <taxon>Oscillatoriophycideae</taxon>
        <taxon>Chroococcales</taxon>
        <taxon>Aphanothecaceae</taxon>
        <taxon>Candidatus Atelocyanobacterium</taxon>
        <taxon>Candidatus Atelocyanobacterium thalassae</taxon>
    </lineage>
</organism>
<evidence type="ECO:0000313" key="2">
    <source>
        <dbReference type="EMBL" id="KFF41081.1"/>
    </source>
</evidence>
<dbReference type="AlphaFoldDB" id="A0A086CFW7"/>
<feature type="transmembrane region" description="Helical" evidence="1">
    <location>
        <begin position="45"/>
        <end position="69"/>
    </location>
</feature>
<feature type="transmembrane region" description="Helical" evidence="1">
    <location>
        <begin position="75"/>
        <end position="93"/>
    </location>
</feature>
<dbReference type="eggNOG" id="ENOG50330GI">
    <property type="taxonomic scope" value="Bacteria"/>
</dbReference>
<proteinExistence type="predicted"/>
<sequence>MRLYKLIILLTKIMSIILVSSAITAELYSMYVLINNYELPHYLKLLFWIGRFALIIHLIESLIMVYYMQLRNENYIRYGIYAFLVGTVSLLELKNNRNRI</sequence>
<reference evidence="2 3" key="1">
    <citation type="submission" date="2014-08" db="EMBL/GenBank/DDBJ databases">
        <title>Comparative genomics reveals surprising divergence of two closely related strains of uncultivated UCYN-A cyanobacteria.</title>
        <authorList>
            <person name="Bombar D."/>
            <person name="Heller P."/>
            <person name="Sanchez-Baracaldo P."/>
            <person name="Carter B.J."/>
            <person name="Zert J.P."/>
        </authorList>
    </citation>
    <scope>NUCLEOTIDE SEQUENCE [LARGE SCALE GENOMIC DNA]</scope>
</reference>
<evidence type="ECO:0000256" key="1">
    <source>
        <dbReference type="SAM" id="Phobius"/>
    </source>
</evidence>
<name>A0A086CFW7_9CHRO</name>
<evidence type="ECO:0000313" key="3">
    <source>
        <dbReference type="Proteomes" id="UP000028922"/>
    </source>
</evidence>
<gene>
    <name evidence="2" type="ORF">ucyna2_01071</name>
</gene>